<dbReference type="InterPro" id="IPR037159">
    <property type="entry name" value="RNA_POL_N_sf"/>
</dbReference>
<evidence type="ECO:0000256" key="4">
    <source>
        <dbReference type="ARBA" id="ARBA00022679"/>
    </source>
</evidence>
<feature type="compositionally biased region" description="Polar residues" evidence="9">
    <location>
        <begin position="97"/>
        <end position="109"/>
    </location>
</feature>
<dbReference type="PROSITE" id="PS00489">
    <property type="entry name" value="RNA_POL_PHAGE_2"/>
    <property type="match status" value="1"/>
</dbReference>
<evidence type="ECO:0000313" key="12">
    <source>
        <dbReference type="RefSeq" id="XP_026682594.1"/>
    </source>
</evidence>
<accession>A0A3Q0J297</accession>
<dbReference type="GO" id="GO:0003899">
    <property type="term" value="F:DNA-directed RNA polymerase activity"/>
    <property type="evidence" value="ECO:0007669"/>
    <property type="project" value="UniProtKB-EC"/>
</dbReference>
<feature type="compositionally biased region" description="Basic and acidic residues" evidence="9">
    <location>
        <begin position="116"/>
        <end position="126"/>
    </location>
</feature>
<dbReference type="RefSeq" id="XP_026682594.1">
    <property type="nucleotide sequence ID" value="XM_026826793.1"/>
</dbReference>
<dbReference type="Gene3D" id="1.10.150.20">
    <property type="entry name" value="5' to 3' exonuclease, C-terminal subdomain"/>
    <property type="match status" value="1"/>
</dbReference>
<dbReference type="Pfam" id="PF00940">
    <property type="entry name" value="RNA_pol"/>
    <property type="match status" value="2"/>
</dbReference>
<feature type="region of interest" description="Disordered" evidence="9">
    <location>
        <begin position="97"/>
        <end position="133"/>
    </location>
</feature>
<evidence type="ECO:0000259" key="10">
    <source>
        <dbReference type="SMART" id="SM01311"/>
    </source>
</evidence>
<dbReference type="PANTHER" id="PTHR10102">
    <property type="entry name" value="DNA-DIRECTED RNA POLYMERASE, MITOCHONDRIAL"/>
    <property type="match status" value="1"/>
</dbReference>
<dbReference type="GO" id="GO:0071897">
    <property type="term" value="P:DNA biosynthetic process"/>
    <property type="evidence" value="ECO:0007669"/>
    <property type="project" value="UniProtKB-ARBA"/>
</dbReference>
<gene>
    <name evidence="12" type="primary">LOC103513654</name>
</gene>
<dbReference type="PROSITE" id="PS00900">
    <property type="entry name" value="RNA_POL_PHAGE_1"/>
    <property type="match status" value="1"/>
</dbReference>
<dbReference type="Gene3D" id="1.25.40.10">
    <property type="entry name" value="Tetratricopeptide repeat domain"/>
    <property type="match status" value="1"/>
</dbReference>
<keyword evidence="3 8" id="KW-0240">DNA-directed RNA polymerase</keyword>
<dbReference type="PaxDb" id="121845-A0A3Q0J297"/>
<evidence type="ECO:0000256" key="5">
    <source>
        <dbReference type="ARBA" id="ARBA00022695"/>
    </source>
</evidence>
<evidence type="ECO:0000256" key="1">
    <source>
        <dbReference type="ARBA" id="ARBA00009493"/>
    </source>
</evidence>
<reference evidence="12" key="1">
    <citation type="submission" date="2025-08" db="UniProtKB">
        <authorList>
            <consortium name="RefSeq"/>
        </authorList>
    </citation>
    <scope>IDENTIFICATION</scope>
</reference>
<keyword evidence="6 8" id="KW-0804">Transcription</keyword>
<dbReference type="Pfam" id="PF14700">
    <property type="entry name" value="RPOL_N"/>
    <property type="match status" value="1"/>
</dbReference>
<evidence type="ECO:0000256" key="2">
    <source>
        <dbReference type="ARBA" id="ARBA00012418"/>
    </source>
</evidence>
<dbReference type="GO" id="GO:0001018">
    <property type="term" value="F:mitochondrial promoter sequence-specific DNA binding"/>
    <property type="evidence" value="ECO:0007669"/>
    <property type="project" value="TreeGrafter"/>
</dbReference>
<protein>
    <recommendedName>
        <fullName evidence="2 8">DNA-directed RNA polymerase</fullName>
        <ecNumber evidence="2 8">2.7.7.6</ecNumber>
    </recommendedName>
</protein>
<name>A0A3Q0J297_DIACI</name>
<dbReference type="InterPro" id="IPR011990">
    <property type="entry name" value="TPR-like_helical_dom_sf"/>
</dbReference>
<comment type="function">
    <text evidence="8">DNA-dependent RNA polymerase catalyzes the transcription of DNA into RNA using the four ribonucleoside triphosphates as substrates.</text>
</comment>
<keyword evidence="4 8" id="KW-0808">Transferase</keyword>
<feature type="domain" description="DNA-directed RNA polymerase N-terminal" evidence="10">
    <location>
        <begin position="368"/>
        <end position="666"/>
    </location>
</feature>
<dbReference type="PANTHER" id="PTHR10102:SF0">
    <property type="entry name" value="DNA-DIRECTED RNA POLYMERASE, MITOCHONDRIAL"/>
    <property type="match status" value="1"/>
</dbReference>
<evidence type="ECO:0000256" key="3">
    <source>
        <dbReference type="ARBA" id="ARBA00022478"/>
    </source>
</evidence>
<keyword evidence="11" id="KW-1185">Reference proteome</keyword>
<evidence type="ECO:0000256" key="9">
    <source>
        <dbReference type="SAM" id="MobiDB-lite"/>
    </source>
</evidence>
<dbReference type="GO" id="GO:0006390">
    <property type="term" value="P:mitochondrial transcription"/>
    <property type="evidence" value="ECO:0007669"/>
    <property type="project" value="TreeGrafter"/>
</dbReference>
<dbReference type="Gene3D" id="3.30.70.370">
    <property type="match status" value="2"/>
</dbReference>
<evidence type="ECO:0000256" key="7">
    <source>
        <dbReference type="ARBA" id="ARBA00048552"/>
    </source>
</evidence>
<dbReference type="InterPro" id="IPR043502">
    <property type="entry name" value="DNA/RNA_pol_sf"/>
</dbReference>
<organism evidence="11 12">
    <name type="scientific">Diaphorina citri</name>
    <name type="common">Asian citrus psyllid</name>
    <dbReference type="NCBI Taxonomy" id="121845"/>
    <lineage>
        <taxon>Eukaryota</taxon>
        <taxon>Metazoa</taxon>
        <taxon>Ecdysozoa</taxon>
        <taxon>Arthropoda</taxon>
        <taxon>Hexapoda</taxon>
        <taxon>Insecta</taxon>
        <taxon>Pterygota</taxon>
        <taxon>Neoptera</taxon>
        <taxon>Paraneoptera</taxon>
        <taxon>Hemiptera</taxon>
        <taxon>Sternorrhyncha</taxon>
        <taxon>Psylloidea</taxon>
        <taxon>Psyllidae</taxon>
        <taxon>Diaphorininae</taxon>
        <taxon>Diaphorina</taxon>
    </lineage>
</organism>
<dbReference type="GO" id="GO:0034245">
    <property type="term" value="C:mitochondrial DNA-directed RNA polymerase complex"/>
    <property type="evidence" value="ECO:0007669"/>
    <property type="project" value="TreeGrafter"/>
</dbReference>
<dbReference type="Proteomes" id="UP000079169">
    <property type="component" value="Unplaced"/>
</dbReference>
<dbReference type="EC" id="2.7.7.6" evidence="2 8"/>
<dbReference type="Gene3D" id="1.10.287.280">
    <property type="match status" value="1"/>
</dbReference>
<evidence type="ECO:0000313" key="11">
    <source>
        <dbReference type="Proteomes" id="UP000079169"/>
    </source>
</evidence>
<dbReference type="KEGG" id="dci:103513654"/>
<dbReference type="Gene3D" id="1.10.1320.10">
    <property type="entry name" value="DNA-directed RNA polymerase, N-terminal domain"/>
    <property type="match status" value="1"/>
</dbReference>
<dbReference type="InterPro" id="IPR029262">
    <property type="entry name" value="RPOL_N"/>
</dbReference>
<dbReference type="STRING" id="121845.A0A3Q0J297"/>
<keyword evidence="5 8" id="KW-0548">Nucleotidyltransferase</keyword>
<dbReference type="FunFam" id="1.10.150.20:FF:000031">
    <property type="entry name" value="DNA-directed RNA polymerase"/>
    <property type="match status" value="1"/>
</dbReference>
<dbReference type="InterPro" id="IPR046950">
    <property type="entry name" value="DNA-dir_Rpol_C_phage-type"/>
</dbReference>
<comment type="similarity">
    <text evidence="1 8">Belongs to the phage and mitochondrial RNA polymerase family.</text>
</comment>
<comment type="catalytic activity">
    <reaction evidence="7 8">
        <text>RNA(n) + a ribonucleoside 5'-triphosphate = RNA(n+1) + diphosphate</text>
        <dbReference type="Rhea" id="RHEA:21248"/>
        <dbReference type="Rhea" id="RHEA-COMP:14527"/>
        <dbReference type="Rhea" id="RHEA-COMP:17342"/>
        <dbReference type="ChEBI" id="CHEBI:33019"/>
        <dbReference type="ChEBI" id="CHEBI:61557"/>
        <dbReference type="ChEBI" id="CHEBI:140395"/>
        <dbReference type="EC" id="2.7.7.6"/>
    </reaction>
</comment>
<sequence>MIKMLQLCPLKIFSKRIYYSIPTGQPISFKSLKDSCSMLCEQRRKQSAKAAVMKLVLKKNKKNARTKSVEVLQVNDNSSQLIETQIRTLKSSQFHLVQSKESNSAANKCNNEDESNEMKDNEKQERLEEELETSPVIPEKKITQKVMNQAISNINRKSEESAKVKKLLMDKEKLIKETVLNETLLAYTDACVNCGLTGRGYTTLRHYLTPKRLKKARVINVNIFNTLLHAYAAEAKLDKVKEILDIVLHQHSDLLRPNIQTFAAVLECLGRKEVKPRYTEQIAGVIEQMKHYGFSINDLFIDCFFTRDQRRVVLSAVHRTHPDFVPHIPSPVLNYDCDLLTELDKNHAAWVSPADGVLDINTLQSGAQEQISTEAQGSVCVNSISCNHDVEGDERIEEYRKIFEETKDQWRRTIREAFNRDLSMIRTQHNKLKTYREVNMFSINKKRHSGILHKQVDLYEKYCEWFSINKKRHSGILHKQVELYEKYCEWYLDPQSSEPCPNTRHKWQLLLHQHPNGPNLNTPDVVWPTSVLSSVGKFLYNIIVKDLKININLLKSSKNCPERWLPAFYPLFRTGGRTMNEELKPHPVLTKLFRATLPPTLDFEVTHVPMTSPPLPWYCANKGGYIISQVPFIRLPLQAQQQLVKLQNMNQQQLYPALDSLNQLSSTPWVVNERILDVITEVFQNGGSDKLDIPLPASSFPLPPAVSRSMSQKERQEAFRERCTLKRQKSEMFSLWCDALYRLSLAHHFKGRVFWLPHNMDFRGRVYPCPPHLNHLGSDMARGILDIAVMLGSLPMLTPTLFSMIFWTRRTRRVHANSILNDILDSAQNPLSGRMWWADSENPWQTLACCMEIQAALDSDCPAEFLSGFPVHQDGSCNGLQHYAALGRDQAGAVSVNLVPAAVPQDVYSAVAALVERERSKDAANGLKIAQIMDGFVRRKVIKQTVMTTVYGVTRYGARLQIVKQLKDIESYPQEHVWSGSSYLMNKTFDCLREMFTSTREIQDWFTSCAKFISLVRARHVEWVTPLGLPVVQHYHKTSKSAQRTPSMMTVSRNMDGDLFNKPNMTKQKNAFPPNFVHSLDSTHMMLTSLHCEDAGITYVSVHDCFWTHPATVPIMNKSVADITIAKPSLECFSKPNMTKQKNAFPPNFVHSLDSTHMMLTSLHCEDAGITYVSVHDCFWTHPATVPIMNKICRQQFVNLHSQPILEDLSVQLINNYASSESELEASASNKERQMREKLNELLTKVPPKGDLDVRQVLNSVYFFS</sequence>
<evidence type="ECO:0000256" key="8">
    <source>
        <dbReference type="RuleBase" id="RU003805"/>
    </source>
</evidence>
<evidence type="ECO:0000256" key="6">
    <source>
        <dbReference type="ARBA" id="ARBA00023163"/>
    </source>
</evidence>
<dbReference type="AlphaFoldDB" id="A0A3Q0J297"/>
<dbReference type="CTD" id="136026652"/>
<dbReference type="SUPFAM" id="SSF56672">
    <property type="entry name" value="DNA/RNA polymerases"/>
    <property type="match status" value="2"/>
</dbReference>
<dbReference type="InterPro" id="IPR002092">
    <property type="entry name" value="DNA-dir_Rpol_phage-type"/>
</dbReference>
<dbReference type="SMART" id="SM01311">
    <property type="entry name" value="RPOL_N"/>
    <property type="match status" value="1"/>
</dbReference>
<dbReference type="GeneID" id="103513654"/>
<proteinExistence type="inferred from homology"/>